<reference evidence="1" key="1">
    <citation type="submission" date="2020-09" db="EMBL/GenBank/DDBJ databases">
        <title>Genome-Enabled Discovery of Anthraquinone Biosynthesis in Senna tora.</title>
        <authorList>
            <person name="Kang S.-H."/>
            <person name="Pandey R.P."/>
            <person name="Lee C.-M."/>
            <person name="Sim J.-S."/>
            <person name="Jeong J.-T."/>
            <person name="Choi B.-S."/>
            <person name="Jung M."/>
            <person name="Ginzburg D."/>
            <person name="Zhao K."/>
            <person name="Won S.Y."/>
            <person name="Oh T.-J."/>
            <person name="Yu Y."/>
            <person name="Kim N.-H."/>
            <person name="Lee O.R."/>
            <person name="Lee T.-H."/>
            <person name="Bashyal P."/>
            <person name="Kim T.-S."/>
            <person name="Lee W.-H."/>
            <person name="Kawkins C."/>
            <person name="Kim C.-K."/>
            <person name="Kim J.S."/>
            <person name="Ahn B.O."/>
            <person name="Rhee S.Y."/>
            <person name="Sohng J.K."/>
        </authorList>
    </citation>
    <scope>NUCLEOTIDE SEQUENCE</scope>
    <source>
        <tissue evidence="1">Leaf</tissue>
    </source>
</reference>
<name>A0A834W386_9FABA</name>
<evidence type="ECO:0000313" key="2">
    <source>
        <dbReference type="Proteomes" id="UP000634136"/>
    </source>
</evidence>
<sequence length="216" mass="23216">MPSFLVFREKSTLRMTFSISLLSHGGMSEPERSLTWLSESSVAPSSNPSTHPLAHPCYRCSHCARRDVRGRKKLDSSTKRRLLHHQILPHPEPLLAPSSASCTPPHPLAHLAILARTAPGGMCDIVNSFTLVPGAVGVVTSLTTSMHVAGTFVSSMTPSTHVTGTSFDNAILVPSSTPSMLVTGTFSSSIIDSFLARRHCVAPAIINTFHACHRNL</sequence>
<dbReference type="AlphaFoldDB" id="A0A834W386"/>
<proteinExistence type="predicted"/>
<organism evidence="1 2">
    <name type="scientific">Senna tora</name>
    <dbReference type="NCBI Taxonomy" id="362788"/>
    <lineage>
        <taxon>Eukaryota</taxon>
        <taxon>Viridiplantae</taxon>
        <taxon>Streptophyta</taxon>
        <taxon>Embryophyta</taxon>
        <taxon>Tracheophyta</taxon>
        <taxon>Spermatophyta</taxon>
        <taxon>Magnoliopsida</taxon>
        <taxon>eudicotyledons</taxon>
        <taxon>Gunneridae</taxon>
        <taxon>Pentapetalae</taxon>
        <taxon>rosids</taxon>
        <taxon>fabids</taxon>
        <taxon>Fabales</taxon>
        <taxon>Fabaceae</taxon>
        <taxon>Caesalpinioideae</taxon>
        <taxon>Cassia clade</taxon>
        <taxon>Senna</taxon>
    </lineage>
</organism>
<dbReference type="Proteomes" id="UP000634136">
    <property type="component" value="Unassembled WGS sequence"/>
</dbReference>
<keyword evidence="2" id="KW-1185">Reference proteome</keyword>
<dbReference type="EMBL" id="JAAIUW010000013">
    <property type="protein sequence ID" value="KAF7802714.1"/>
    <property type="molecule type" value="Genomic_DNA"/>
</dbReference>
<protein>
    <submittedName>
        <fullName evidence="1">Uncharacterized protein</fullName>
    </submittedName>
</protein>
<evidence type="ECO:0000313" key="1">
    <source>
        <dbReference type="EMBL" id="KAF7802714.1"/>
    </source>
</evidence>
<accession>A0A834W386</accession>
<comment type="caution">
    <text evidence="1">The sequence shown here is derived from an EMBL/GenBank/DDBJ whole genome shotgun (WGS) entry which is preliminary data.</text>
</comment>
<gene>
    <name evidence="1" type="ORF">G2W53_041825</name>
</gene>